<reference evidence="2" key="1">
    <citation type="journal article" date="2023" name="Science">
        <title>Genome structures resolve the early diversification of teleost fishes.</title>
        <authorList>
            <person name="Parey E."/>
            <person name="Louis A."/>
            <person name="Montfort J."/>
            <person name="Bouchez O."/>
            <person name="Roques C."/>
            <person name="Iampietro C."/>
            <person name="Lluch J."/>
            <person name="Castinel A."/>
            <person name="Donnadieu C."/>
            <person name="Desvignes T."/>
            <person name="Floi Bucao C."/>
            <person name="Jouanno E."/>
            <person name="Wen M."/>
            <person name="Mejri S."/>
            <person name="Dirks R."/>
            <person name="Jansen H."/>
            <person name="Henkel C."/>
            <person name="Chen W.J."/>
            <person name="Zahm M."/>
            <person name="Cabau C."/>
            <person name="Klopp C."/>
            <person name="Thompson A.W."/>
            <person name="Robinson-Rechavi M."/>
            <person name="Braasch I."/>
            <person name="Lecointre G."/>
            <person name="Bobe J."/>
            <person name="Postlethwait J.H."/>
            <person name="Berthelot C."/>
            <person name="Roest Crollius H."/>
            <person name="Guiguen Y."/>
        </authorList>
    </citation>
    <scope>NUCLEOTIDE SEQUENCE</scope>
    <source>
        <strain evidence="2">NC1722</strain>
    </source>
</reference>
<dbReference type="Proteomes" id="UP001221898">
    <property type="component" value="Unassembled WGS sequence"/>
</dbReference>
<evidence type="ECO:0000313" key="2">
    <source>
        <dbReference type="EMBL" id="KAJ8396806.1"/>
    </source>
</evidence>
<organism evidence="2 3">
    <name type="scientific">Aldrovandia affinis</name>
    <dbReference type="NCBI Taxonomy" id="143900"/>
    <lineage>
        <taxon>Eukaryota</taxon>
        <taxon>Metazoa</taxon>
        <taxon>Chordata</taxon>
        <taxon>Craniata</taxon>
        <taxon>Vertebrata</taxon>
        <taxon>Euteleostomi</taxon>
        <taxon>Actinopterygii</taxon>
        <taxon>Neopterygii</taxon>
        <taxon>Teleostei</taxon>
        <taxon>Notacanthiformes</taxon>
        <taxon>Halosauridae</taxon>
        <taxon>Aldrovandia</taxon>
    </lineage>
</organism>
<keyword evidence="3" id="KW-1185">Reference proteome</keyword>
<evidence type="ECO:0000313" key="3">
    <source>
        <dbReference type="Proteomes" id="UP001221898"/>
    </source>
</evidence>
<name>A0AAD7WH17_9TELE</name>
<feature type="region of interest" description="Disordered" evidence="1">
    <location>
        <begin position="69"/>
        <end position="97"/>
    </location>
</feature>
<evidence type="ECO:0000256" key="1">
    <source>
        <dbReference type="SAM" id="MobiDB-lite"/>
    </source>
</evidence>
<protein>
    <submittedName>
        <fullName evidence="2">Uncharacterized protein</fullName>
    </submittedName>
</protein>
<accession>A0AAD7WH17</accession>
<gene>
    <name evidence="2" type="ORF">AAFF_G00014050</name>
</gene>
<dbReference type="EMBL" id="JAINUG010000103">
    <property type="protein sequence ID" value="KAJ8396806.1"/>
    <property type="molecule type" value="Genomic_DNA"/>
</dbReference>
<sequence>MTVSEVLQAEGDETVGNVNQHKMNRQLGAAQIYLEPTEYRWMRTWVDLRKARAFGHTCLDSKYPEWTSVPETDTPDTTRHLVSIPGCGGSRTDSGGS</sequence>
<dbReference type="AlphaFoldDB" id="A0AAD7WH17"/>
<proteinExistence type="predicted"/>
<comment type="caution">
    <text evidence="2">The sequence shown here is derived from an EMBL/GenBank/DDBJ whole genome shotgun (WGS) entry which is preliminary data.</text>
</comment>